<accession>A0A2T3ART4</accession>
<reference evidence="3 4" key="1">
    <citation type="journal article" date="2018" name="New Phytol.">
        <title>Comparative genomics and transcriptomics depict ericoid mycorrhizal fungi as versatile saprotrophs and plant mutualists.</title>
        <authorList>
            <person name="Martino E."/>
            <person name="Morin E."/>
            <person name="Grelet G.A."/>
            <person name="Kuo A."/>
            <person name="Kohler A."/>
            <person name="Daghino S."/>
            <person name="Barry K.W."/>
            <person name="Cichocki N."/>
            <person name="Clum A."/>
            <person name="Dockter R.B."/>
            <person name="Hainaut M."/>
            <person name="Kuo R.C."/>
            <person name="LaButti K."/>
            <person name="Lindahl B.D."/>
            <person name="Lindquist E.A."/>
            <person name="Lipzen A."/>
            <person name="Khouja H.R."/>
            <person name="Magnuson J."/>
            <person name="Murat C."/>
            <person name="Ohm R.A."/>
            <person name="Singer S.W."/>
            <person name="Spatafora J.W."/>
            <person name="Wang M."/>
            <person name="Veneault-Fourrey C."/>
            <person name="Henrissat B."/>
            <person name="Grigoriev I.V."/>
            <person name="Martin F.M."/>
            <person name="Perotto S."/>
        </authorList>
    </citation>
    <scope>NUCLEOTIDE SEQUENCE [LARGE SCALE GENOMIC DNA]</scope>
    <source>
        <strain evidence="3 4">ATCC 22711</strain>
    </source>
</reference>
<dbReference type="RefSeq" id="XP_024717379.1">
    <property type="nucleotide sequence ID" value="XM_024868927.1"/>
</dbReference>
<evidence type="ECO:0000313" key="3">
    <source>
        <dbReference type="EMBL" id="PSS09081.1"/>
    </source>
</evidence>
<dbReference type="PANTHER" id="PTHR48070">
    <property type="entry name" value="ESTERASE OVCA2"/>
    <property type="match status" value="1"/>
</dbReference>
<dbReference type="SUPFAM" id="SSF53474">
    <property type="entry name" value="alpha/beta-Hydrolases"/>
    <property type="match status" value="1"/>
</dbReference>
<dbReference type="InterPro" id="IPR050593">
    <property type="entry name" value="LovG"/>
</dbReference>
<dbReference type="GO" id="GO:0005737">
    <property type="term" value="C:cytoplasm"/>
    <property type="evidence" value="ECO:0007669"/>
    <property type="project" value="TreeGrafter"/>
</dbReference>
<dbReference type="PANTHER" id="PTHR48070:SF4">
    <property type="entry name" value="ESTERASE ALNB"/>
    <property type="match status" value="1"/>
</dbReference>
<proteinExistence type="predicted"/>
<dbReference type="EMBL" id="KZ679017">
    <property type="protein sequence ID" value="PSS09081.1"/>
    <property type="molecule type" value="Genomic_DNA"/>
</dbReference>
<dbReference type="AlphaFoldDB" id="A0A2T3ART4"/>
<evidence type="ECO:0000259" key="2">
    <source>
        <dbReference type="Pfam" id="PF03959"/>
    </source>
</evidence>
<dbReference type="OrthoDB" id="2094269at2759"/>
<protein>
    <recommendedName>
        <fullName evidence="2">Serine hydrolase domain-containing protein</fullName>
    </recommendedName>
</protein>
<evidence type="ECO:0000313" key="4">
    <source>
        <dbReference type="Proteomes" id="UP000241818"/>
    </source>
</evidence>
<dbReference type="GO" id="GO:0019748">
    <property type="term" value="P:secondary metabolic process"/>
    <property type="evidence" value="ECO:0007669"/>
    <property type="project" value="TreeGrafter"/>
</dbReference>
<keyword evidence="4" id="KW-1185">Reference proteome</keyword>
<dbReference type="Pfam" id="PF03959">
    <property type="entry name" value="FSH1"/>
    <property type="match status" value="1"/>
</dbReference>
<keyword evidence="1" id="KW-0378">Hydrolase</keyword>
<name>A0A2T3ART4_AMORE</name>
<dbReference type="GO" id="GO:0005634">
    <property type="term" value="C:nucleus"/>
    <property type="evidence" value="ECO:0007669"/>
    <property type="project" value="TreeGrafter"/>
</dbReference>
<organism evidence="3 4">
    <name type="scientific">Amorphotheca resinae ATCC 22711</name>
    <dbReference type="NCBI Taxonomy" id="857342"/>
    <lineage>
        <taxon>Eukaryota</taxon>
        <taxon>Fungi</taxon>
        <taxon>Dikarya</taxon>
        <taxon>Ascomycota</taxon>
        <taxon>Pezizomycotina</taxon>
        <taxon>Leotiomycetes</taxon>
        <taxon>Helotiales</taxon>
        <taxon>Amorphothecaceae</taxon>
        <taxon>Amorphotheca</taxon>
    </lineage>
</organism>
<evidence type="ECO:0000256" key="1">
    <source>
        <dbReference type="ARBA" id="ARBA00022801"/>
    </source>
</evidence>
<dbReference type="Gene3D" id="3.40.50.1820">
    <property type="entry name" value="alpha/beta hydrolase"/>
    <property type="match status" value="1"/>
</dbReference>
<dbReference type="Proteomes" id="UP000241818">
    <property type="component" value="Unassembled WGS sequence"/>
</dbReference>
<dbReference type="InParanoid" id="A0A2T3ART4"/>
<dbReference type="GO" id="GO:0016787">
    <property type="term" value="F:hydrolase activity"/>
    <property type="evidence" value="ECO:0007669"/>
    <property type="project" value="UniProtKB-KW"/>
</dbReference>
<dbReference type="InterPro" id="IPR005645">
    <property type="entry name" value="FSH-like_dom"/>
</dbReference>
<feature type="domain" description="Serine hydrolase" evidence="2">
    <location>
        <begin position="10"/>
        <end position="216"/>
    </location>
</feature>
<sequence length="241" mass="26433">MSSPTPPKTPFRLLCLQGAGANAEIFAAQFAMLRYELEKDKYAQLVFLEANVETGRPASDIKDIYDGPFYNWFSWDMNKADLDADELHEAHDLVQGTIDAQGPFDGVFGWSQGGTLAASYLIEHAQRQTDPAAKPPFRCAIFAATPRPIDPAGLLKDPMVMKVASADDLGEIIQMPTLHITGTQDHWTSECMLMKDLCDQARASTCTYEGVHRPPKGPIANSQMAEGIKQFISNIAAGKLK</sequence>
<dbReference type="GeneID" id="36577008"/>
<dbReference type="InterPro" id="IPR029058">
    <property type="entry name" value="AB_hydrolase_fold"/>
</dbReference>
<gene>
    <name evidence="3" type="ORF">M430DRAFT_61452</name>
</gene>